<keyword evidence="1" id="KW-0472">Membrane</keyword>
<reference evidence="2" key="3">
    <citation type="submission" date="2015-04" db="UniProtKB">
        <authorList>
            <consortium name="EnsemblPlants"/>
        </authorList>
    </citation>
    <scope>IDENTIFICATION</scope>
</reference>
<protein>
    <submittedName>
        <fullName evidence="2">Uncharacterized protein</fullName>
    </submittedName>
</protein>
<proteinExistence type="predicted"/>
<keyword evidence="1" id="KW-1133">Transmembrane helix</keyword>
<feature type="transmembrane region" description="Helical" evidence="1">
    <location>
        <begin position="36"/>
        <end position="56"/>
    </location>
</feature>
<reference evidence="2 3" key="1">
    <citation type="submission" date="2012-08" db="EMBL/GenBank/DDBJ databases">
        <title>Oryza genome evolution.</title>
        <authorList>
            <person name="Wing R.A."/>
        </authorList>
    </citation>
    <scope>NUCLEOTIDE SEQUENCE</scope>
</reference>
<evidence type="ECO:0000313" key="3">
    <source>
        <dbReference type="Proteomes" id="UP000032180"/>
    </source>
</evidence>
<evidence type="ECO:0000313" key="2">
    <source>
        <dbReference type="EnsemblPlants" id="LPERR06G16780.1"/>
    </source>
</evidence>
<organism evidence="2 3">
    <name type="scientific">Leersia perrieri</name>
    <dbReference type="NCBI Taxonomy" id="77586"/>
    <lineage>
        <taxon>Eukaryota</taxon>
        <taxon>Viridiplantae</taxon>
        <taxon>Streptophyta</taxon>
        <taxon>Embryophyta</taxon>
        <taxon>Tracheophyta</taxon>
        <taxon>Spermatophyta</taxon>
        <taxon>Magnoliopsida</taxon>
        <taxon>Liliopsida</taxon>
        <taxon>Poales</taxon>
        <taxon>Poaceae</taxon>
        <taxon>BOP clade</taxon>
        <taxon>Oryzoideae</taxon>
        <taxon>Oryzeae</taxon>
        <taxon>Oryzinae</taxon>
        <taxon>Leersia</taxon>
    </lineage>
</organism>
<feature type="transmembrane region" description="Helical" evidence="1">
    <location>
        <begin position="68"/>
        <end position="89"/>
    </location>
</feature>
<evidence type="ECO:0000256" key="1">
    <source>
        <dbReference type="SAM" id="Phobius"/>
    </source>
</evidence>
<sequence length="115" mass="12731">MADEAMCYDLGRINQQQRGGARRPVVIGRRRNNRRLLLDFGRVFMLLSAVLTSHLITTSSSIDAEAELYVYDVFVAFLLWLLGAALAMLSLDVAAGAQFPWRALFDAGNHLVGGF</sequence>
<reference evidence="3" key="2">
    <citation type="submission" date="2013-12" db="EMBL/GenBank/DDBJ databases">
        <authorList>
            <person name="Yu Y."/>
            <person name="Lee S."/>
            <person name="de Baynast K."/>
            <person name="Wissotski M."/>
            <person name="Liu L."/>
            <person name="Talag J."/>
            <person name="Goicoechea J."/>
            <person name="Angelova A."/>
            <person name="Jetty R."/>
            <person name="Kudrna D."/>
            <person name="Golser W."/>
            <person name="Rivera L."/>
            <person name="Zhang J."/>
            <person name="Wing R."/>
        </authorList>
    </citation>
    <scope>NUCLEOTIDE SEQUENCE</scope>
</reference>
<dbReference type="Proteomes" id="UP000032180">
    <property type="component" value="Chromosome 6"/>
</dbReference>
<dbReference type="EnsemblPlants" id="LPERR06G16780.1">
    <property type="protein sequence ID" value="LPERR06G16780.1"/>
    <property type="gene ID" value="LPERR06G16780"/>
</dbReference>
<accession>A0A0D9WRT6</accession>
<keyword evidence="1" id="KW-0812">Transmembrane</keyword>
<dbReference type="Gramene" id="LPERR06G16780.1">
    <property type="protein sequence ID" value="LPERR06G16780.1"/>
    <property type="gene ID" value="LPERR06G16780"/>
</dbReference>
<keyword evidence="3" id="KW-1185">Reference proteome</keyword>
<name>A0A0D9WRT6_9ORYZ</name>
<dbReference type="AlphaFoldDB" id="A0A0D9WRT6"/>
<dbReference type="HOGENOM" id="CLU_138934_0_0_1"/>